<dbReference type="InterPro" id="IPR001969">
    <property type="entry name" value="Aspartic_peptidase_AS"/>
</dbReference>
<reference evidence="2 3" key="1">
    <citation type="journal article" date="2014" name="Agronomy (Basel)">
        <title>A Draft Genome Sequence for Ensete ventricosum, the Drought-Tolerant Tree Against Hunger.</title>
        <authorList>
            <person name="Harrison J."/>
            <person name="Moore K.A."/>
            <person name="Paszkiewicz K."/>
            <person name="Jones T."/>
            <person name="Grant M."/>
            <person name="Ambacheew D."/>
            <person name="Muzemil S."/>
            <person name="Studholme D.J."/>
        </authorList>
    </citation>
    <scope>NUCLEOTIDE SEQUENCE [LARGE SCALE GENOMIC DNA]</scope>
</reference>
<dbReference type="AlphaFoldDB" id="A0A426YMU0"/>
<comment type="caution">
    <text evidence="2">The sequence shown here is derived from an EMBL/GenBank/DDBJ whole genome shotgun (WGS) entry which is preliminary data.</text>
</comment>
<name>A0A426YMU0_ENSVE</name>
<dbReference type="EMBL" id="AMZH03011352">
    <property type="protein sequence ID" value="RRT53032.1"/>
    <property type="molecule type" value="Genomic_DNA"/>
</dbReference>
<proteinExistence type="predicted"/>
<protein>
    <recommendedName>
        <fullName evidence="4">Aspartic peptidase DDI1-type domain-containing protein</fullName>
    </recommendedName>
</protein>
<dbReference type="InterPro" id="IPR021109">
    <property type="entry name" value="Peptidase_aspartic_dom_sf"/>
</dbReference>
<dbReference type="Proteomes" id="UP000287651">
    <property type="component" value="Unassembled WGS sequence"/>
</dbReference>
<dbReference type="GO" id="GO:0004190">
    <property type="term" value="F:aspartic-type endopeptidase activity"/>
    <property type="evidence" value="ECO:0007669"/>
    <property type="project" value="InterPro"/>
</dbReference>
<dbReference type="PROSITE" id="PS00141">
    <property type="entry name" value="ASP_PROTEASE"/>
    <property type="match status" value="1"/>
</dbReference>
<evidence type="ECO:0008006" key="4">
    <source>
        <dbReference type="Google" id="ProtNLM"/>
    </source>
</evidence>
<evidence type="ECO:0000313" key="2">
    <source>
        <dbReference type="EMBL" id="RRT53032.1"/>
    </source>
</evidence>
<gene>
    <name evidence="2" type="ORF">B296_00014149</name>
</gene>
<sequence length="107" mass="11960">MITPTEEPKLEDTTLEPKEKDTPQPVTRTVPTLAGYSTLQKLKIKGFLEQQSVIVLIDTGSTYNIMSSKIAAHLMLQKEDYNGFEAKVTNVQILKCNQKGPQVKLIL</sequence>
<feature type="compositionally biased region" description="Basic and acidic residues" evidence="1">
    <location>
        <begin position="1"/>
        <end position="22"/>
    </location>
</feature>
<evidence type="ECO:0000256" key="1">
    <source>
        <dbReference type="SAM" id="MobiDB-lite"/>
    </source>
</evidence>
<dbReference type="GO" id="GO:0006508">
    <property type="term" value="P:proteolysis"/>
    <property type="evidence" value="ECO:0007669"/>
    <property type="project" value="InterPro"/>
</dbReference>
<organism evidence="2 3">
    <name type="scientific">Ensete ventricosum</name>
    <name type="common">Abyssinian banana</name>
    <name type="synonym">Musa ensete</name>
    <dbReference type="NCBI Taxonomy" id="4639"/>
    <lineage>
        <taxon>Eukaryota</taxon>
        <taxon>Viridiplantae</taxon>
        <taxon>Streptophyta</taxon>
        <taxon>Embryophyta</taxon>
        <taxon>Tracheophyta</taxon>
        <taxon>Spermatophyta</taxon>
        <taxon>Magnoliopsida</taxon>
        <taxon>Liliopsida</taxon>
        <taxon>Zingiberales</taxon>
        <taxon>Musaceae</taxon>
        <taxon>Ensete</taxon>
    </lineage>
</organism>
<accession>A0A426YMU0</accession>
<dbReference type="Gene3D" id="2.40.70.10">
    <property type="entry name" value="Acid Proteases"/>
    <property type="match status" value="1"/>
</dbReference>
<feature type="region of interest" description="Disordered" evidence="1">
    <location>
        <begin position="1"/>
        <end position="29"/>
    </location>
</feature>
<evidence type="ECO:0000313" key="3">
    <source>
        <dbReference type="Proteomes" id="UP000287651"/>
    </source>
</evidence>